<proteinExistence type="predicted"/>
<sequence>MRATIVGLLLLLSLASLIEGAALPHIDFHLAGHKASVRSILTPVVSSDHGILTSAQVNQRFKLHKRTTYICYSVLNPNGVIACTPQRCVNQAGNPVTRPCTTSNQCERPTVACPNWVPSSPS</sequence>
<evidence type="ECO:0000313" key="3">
    <source>
        <dbReference type="Proteomes" id="UP001492380"/>
    </source>
</evidence>
<comment type="caution">
    <text evidence="2">The sequence shown here is derived from an EMBL/GenBank/DDBJ whole genome shotgun (WGS) entry which is preliminary data.</text>
</comment>
<gene>
    <name evidence="2" type="ORF">HDK90DRAFT_464223</name>
</gene>
<feature type="signal peptide" evidence="1">
    <location>
        <begin position="1"/>
        <end position="20"/>
    </location>
</feature>
<organism evidence="2 3">
    <name type="scientific">Phyllosticta capitalensis</name>
    <dbReference type="NCBI Taxonomy" id="121624"/>
    <lineage>
        <taxon>Eukaryota</taxon>
        <taxon>Fungi</taxon>
        <taxon>Dikarya</taxon>
        <taxon>Ascomycota</taxon>
        <taxon>Pezizomycotina</taxon>
        <taxon>Dothideomycetes</taxon>
        <taxon>Dothideomycetes incertae sedis</taxon>
        <taxon>Botryosphaeriales</taxon>
        <taxon>Phyllostictaceae</taxon>
        <taxon>Phyllosticta</taxon>
    </lineage>
</organism>
<dbReference type="EMBL" id="JBBWRZ010000003">
    <property type="protein sequence ID" value="KAK8240638.1"/>
    <property type="molecule type" value="Genomic_DNA"/>
</dbReference>
<accession>A0ABR1YX71</accession>
<feature type="chain" id="PRO_5046264861" evidence="1">
    <location>
        <begin position="21"/>
        <end position="122"/>
    </location>
</feature>
<protein>
    <submittedName>
        <fullName evidence="2">Uncharacterized protein</fullName>
    </submittedName>
</protein>
<keyword evidence="1" id="KW-0732">Signal</keyword>
<evidence type="ECO:0000313" key="2">
    <source>
        <dbReference type="EMBL" id="KAK8240638.1"/>
    </source>
</evidence>
<dbReference type="Proteomes" id="UP001492380">
    <property type="component" value="Unassembled WGS sequence"/>
</dbReference>
<evidence type="ECO:0000256" key="1">
    <source>
        <dbReference type="SAM" id="SignalP"/>
    </source>
</evidence>
<reference evidence="2 3" key="1">
    <citation type="submission" date="2024-04" db="EMBL/GenBank/DDBJ databases">
        <title>Phyllosticta paracitricarpa is synonymous to the EU quarantine fungus P. citricarpa based on phylogenomic analyses.</title>
        <authorList>
            <consortium name="Lawrence Berkeley National Laboratory"/>
            <person name="Van Ingen-Buijs V.A."/>
            <person name="Van Westerhoven A.C."/>
            <person name="Haridas S."/>
            <person name="Skiadas P."/>
            <person name="Martin F."/>
            <person name="Groenewald J.Z."/>
            <person name="Crous P.W."/>
            <person name="Seidl M.F."/>
        </authorList>
    </citation>
    <scope>NUCLEOTIDE SEQUENCE [LARGE SCALE GENOMIC DNA]</scope>
    <source>
        <strain evidence="2 3">CBS 123374</strain>
    </source>
</reference>
<keyword evidence="3" id="KW-1185">Reference proteome</keyword>
<name>A0ABR1YX71_9PEZI</name>